<evidence type="ECO:0000313" key="3">
    <source>
        <dbReference type="Proteomes" id="UP000001947"/>
    </source>
</evidence>
<dbReference type="eggNOG" id="COG2606">
    <property type="taxonomic scope" value="Bacteria"/>
</dbReference>
<accession>Q21EA4</accession>
<organism evidence="2 3">
    <name type="scientific">Saccharophagus degradans (strain 2-40 / ATCC 43961 / DSM 17024)</name>
    <dbReference type="NCBI Taxonomy" id="203122"/>
    <lineage>
        <taxon>Bacteria</taxon>
        <taxon>Pseudomonadati</taxon>
        <taxon>Pseudomonadota</taxon>
        <taxon>Gammaproteobacteria</taxon>
        <taxon>Cellvibrionales</taxon>
        <taxon>Cellvibrionaceae</taxon>
        <taxon>Saccharophagus</taxon>
    </lineage>
</organism>
<dbReference type="STRING" id="203122.Sde_3720"/>
<keyword evidence="3" id="KW-1185">Reference proteome</keyword>
<evidence type="ECO:0000313" key="2">
    <source>
        <dbReference type="EMBL" id="ABD82975.1"/>
    </source>
</evidence>
<dbReference type="Proteomes" id="UP000001947">
    <property type="component" value="Chromosome"/>
</dbReference>
<dbReference type="Gene3D" id="1.10.3210.10">
    <property type="entry name" value="Hypothetical protein af1432"/>
    <property type="match status" value="1"/>
</dbReference>
<dbReference type="SUPFAM" id="SSF109604">
    <property type="entry name" value="HD-domain/PDEase-like"/>
    <property type="match status" value="1"/>
</dbReference>
<dbReference type="PIRSF" id="PIRSF036888">
    <property type="entry name" value="HDGYPm_UCP036888"/>
    <property type="match status" value="1"/>
</dbReference>
<dbReference type="EMBL" id="CP000282">
    <property type="protein sequence ID" value="ABD82975.1"/>
    <property type="molecule type" value="Genomic_DNA"/>
</dbReference>
<proteinExistence type="predicted"/>
<dbReference type="eggNOG" id="COG1639">
    <property type="taxonomic scope" value="Bacteria"/>
</dbReference>
<dbReference type="HOGENOM" id="CLU_046996_0_0_6"/>
<dbReference type="GO" id="GO:0002161">
    <property type="term" value="F:aminoacyl-tRNA deacylase activity"/>
    <property type="evidence" value="ECO:0007669"/>
    <property type="project" value="InterPro"/>
</dbReference>
<dbReference type="SUPFAM" id="SSF55826">
    <property type="entry name" value="YbaK/ProRS associated domain"/>
    <property type="match status" value="1"/>
</dbReference>
<name>Q21EA4_SACD2</name>
<dbReference type="InterPro" id="IPR007214">
    <property type="entry name" value="YbaK/aa-tRNA-synth-assoc-dom"/>
</dbReference>
<protein>
    <recommendedName>
        <fullName evidence="1">HDOD domain-containing protein</fullName>
    </recommendedName>
</protein>
<dbReference type="PANTHER" id="PTHR33525:SF3">
    <property type="entry name" value="RIBONUCLEASE Y"/>
    <property type="match status" value="1"/>
</dbReference>
<evidence type="ECO:0000259" key="1">
    <source>
        <dbReference type="PROSITE" id="PS51833"/>
    </source>
</evidence>
<dbReference type="InterPro" id="IPR052340">
    <property type="entry name" value="RNase_Y/CdgJ"/>
</dbReference>
<sequence>MESTLVSVNTSILEMLENRQVAYNITGMDEATKLRLIPSTNMVCVVKAVLVQDAKSRCQVLVPSNTIVDVDAMFRHFGRSFEGIPCQEISPLLEKQQLISIPAIPRWQGLPTLVDASILRYEKLLLESGDGERWVEISQEDFQSIIDASSVGTFAGSMPSSDSAADDEAQIFDSVKRFTQLRIKQRLDETLELPPLPETAQRIIKLRADPNADISDLTNIVEIDPSLAAQVVSWAASPYYSAPGKIKSVHDAIVRVLGFDMVLNLALGLALGRTITSSAASQKQLDDYWRASVYSAAAVEGLVTSIGREHRPSFGMAYLAGLLNNFGFLVLAEVFPPYFSNISRLQLANPHVPNASVEQFLLGVSGNQVASWLLDNWNMPEEVVVALRQQNNLDFKGEHNVYAKLIYVAKQLLAAKGFGSSYPQALPDSLFQELHLDRETAEITIENILESGSDLDEIAEKMRG</sequence>
<dbReference type="PANTHER" id="PTHR33525">
    <property type="match status" value="1"/>
</dbReference>
<feature type="domain" description="HDOD" evidence="1">
    <location>
        <begin position="193"/>
        <end position="393"/>
    </location>
</feature>
<dbReference type="KEGG" id="sde:Sde_3720"/>
<dbReference type="AlphaFoldDB" id="Q21EA4"/>
<dbReference type="InterPro" id="IPR013976">
    <property type="entry name" value="HDOD"/>
</dbReference>
<dbReference type="InterPro" id="IPR036754">
    <property type="entry name" value="YbaK/aa-tRNA-synt-asso_dom_sf"/>
</dbReference>
<reference evidence="2 3" key="1">
    <citation type="journal article" date="2008" name="PLoS Genet.">
        <title>Complete genome sequence of the complex carbohydrate-degrading marine bacterium, Saccharophagus degradans strain 2-40 T.</title>
        <authorList>
            <person name="Weiner R.M."/>
            <person name="Taylor L.E.II."/>
            <person name="Henrissat B."/>
            <person name="Hauser L."/>
            <person name="Land M."/>
            <person name="Coutinho P.M."/>
            <person name="Rancurel C."/>
            <person name="Saunders E.H."/>
            <person name="Longmire A.G."/>
            <person name="Zhang H."/>
            <person name="Bayer E.A."/>
            <person name="Gilbert H.J."/>
            <person name="Larimer F."/>
            <person name="Zhulin I.B."/>
            <person name="Ekborg N.A."/>
            <person name="Lamed R."/>
            <person name="Richardson P.M."/>
            <person name="Borovok I."/>
            <person name="Hutcheson S."/>
        </authorList>
    </citation>
    <scope>NUCLEOTIDE SEQUENCE [LARGE SCALE GENOMIC DNA]</scope>
    <source>
        <strain evidence="3">2-40 / ATCC 43961 / DSM 17024</strain>
    </source>
</reference>
<dbReference type="Pfam" id="PF08668">
    <property type="entry name" value="HDOD"/>
    <property type="match status" value="1"/>
</dbReference>
<dbReference type="Gene3D" id="3.90.960.10">
    <property type="entry name" value="YbaK/aminoacyl-tRNA synthetase-associated domain"/>
    <property type="match status" value="1"/>
</dbReference>
<dbReference type="Pfam" id="PF04073">
    <property type="entry name" value="tRNA_edit"/>
    <property type="match status" value="1"/>
</dbReference>
<dbReference type="PROSITE" id="PS51833">
    <property type="entry name" value="HDOD"/>
    <property type="match status" value="1"/>
</dbReference>
<dbReference type="InterPro" id="IPR014627">
    <property type="entry name" value="UCP036888_HDGYP-like"/>
</dbReference>
<gene>
    <name evidence="2" type="ordered locus">Sde_3720</name>
</gene>